<name>G9ZED5_9GAMM</name>
<comment type="caution">
    <text evidence="2">The sequence shown here is derived from an EMBL/GenBank/DDBJ whole genome shotgun (WGS) entry which is preliminary data.</text>
</comment>
<evidence type="ECO:0000256" key="1">
    <source>
        <dbReference type="SAM" id="MobiDB-lite"/>
    </source>
</evidence>
<gene>
    <name evidence="2" type="ORF">HMPREF9080_01120</name>
</gene>
<evidence type="ECO:0000313" key="2">
    <source>
        <dbReference type="EMBL" id="EHM54676.1"/>
    </source>
</evidence>
<dbReference type="Proteomes" id="UP000004750">
    <property type="component" value="Unassembled WGS sequence"/>
</dbReference>
<sequence>MCRLVGPIFLPPDASPTITPLERERSNPTAWQFPSPMQPIDK</sequence>
<dbReference type="HOGENOM" id="CLU_3248991_0_0_6"/>
<accession>G9ZED5</accession>
<feature type="region of interest" description="Disordered" evidence="1">
    <location>
        <begin position="13"/>
        <end position="42"/>
    </location>
</feature>
<protein>
    <submittedName>
        <fullName evidence="2">Uncharacterized protein</fullName>
    </submittedName>
</protein>
<dbReference type="EMBL" id="AGCM01000062">
    <property type="protein sequence ID" value="EHM54676.1"/>
    <property type="molecule type" value="Genomic_DNA"/>
</dbReference>
<organism evidence="2 3">
    <name type="scientific">Cardiobacterium valvarum F0432</name>
    <dbReference type="NCBI Taxonomy" id="797473"/>
    <lineage>
        <taxon>Bacteria</taxon>
        <taxon>Pseudomonadati</taxon>
        <taxon>Pseudomonadota</taxon>
        <taxon>Gammaproteobacteria</taxon>
        <taxon>Cardiobacteriales</taxon>
        <taxon>Cardiobacteriaceae</taxon>
        <taxon>Cardiobacterium</taxon>
    </lineage>
</organism>
<proteinExistence type="predicted"/>
<reference evidence="2 3" key="1">
    <citation type="submission" date="2011-08" db="EMBL/GenBank/DDBJ databases">
        <authorList>
            <person name="Weinstock G."/>
            <person name="Sodergren E."/>
            <person name="Clifton S."/>
            <person name="Fulton L."/>
            <person name="Fulton B."/>
            <person name="Courtney L."/>
            <person name="Fronick C."/>
            <person name="Harrison M."/>
            <person name="Strong C."/>
            <person name="Farmer C."/>
            <person name="Delahaunty K."/>
            <person name="Markovic C."/>
            <person name="Hall O."/>
            <person name="Minx P."/>
            <person name="Tomlinson C."/>
            <person name="Mitreva M."/>
            <person name="Hou S."/>
            <person name="Chen J."/>
            <person name="Wollam A."/>
            <person name="Pepin K.H."/>
            <person name="Johnson M."/>
            <person name="Bhonagiri V."/>
            <person name="Zhang X."/>
            <person name="Suruliraj S."/>
            <person name="Warren W."/>
            <person name="Chinwalla A."/>
            <person name="Mardis E.R."/>
            <person name="Wilson R.K."/>
        </authorList>
    </citation>
    <scope>NUCLEOTIDE SEQUENCE [LARGE SCALE GENOMIC DNA]</scope>
    <source>
        <strain evidence="2 3">F0432</strain>
    </source>
</reference>
<dbReference type="AlphaFoldDB" id="G9ZED5"/>
<evidence type="ECO:0000313" key="3">
    <source>
        <dbReference type="Proteomes" id="UP000004750"/>
    </source>
</evidence>